<gene>
    <name evidence="1" type="ORF">ASN_1970</name>
</gene>
<dbReference type="AlphaFoldDB" id="A0A0U5B9R9"/>
<evidence type="ECO:0000313" key="1">
    <source>
        <dbReference type="EMBL" id="CEF41285.1"/>
    </source>
</evidence>
<dbReference type="GeneID" id="34783021"/>
<dbReference type="KEGG" id="asz:ASN_1970"/>
<dbReference type="EMBL" id="LN606600">
    <property type="protein sequence ID" value="CEF41285.1"/>
    <property type="molecule type" value="Genomic_DNA"/>
</dbReference>
<sequence>MISLSLDGPTADVPLALVADLKADLDITDSSDDLRLERLLLTASSMVLAYIGRPILSGEWTEEFRLSPSERIEEIVLGVVPVTEIKTVSHNGTDWSADQMADLILDKRAGLLSLPLKWHPFWRAGLYGITFQAGYVPPSVDANNVVQLGTLPRVISQAALMTASALFLGGSRDPNMKSETVQGVGATTWNSASGTGGMPQAAADLLDNFRGELM</sequence>
<organism evidence="1 2">
    <name type="scientific">Acetobacter senegalensis</name>
    <dbReference type="NCBI Taxonomy" id="446692"/>
    <lineage>
        <taxon>Bacteria</taxon>
        <taxon>Pseudomonadati</taxon>
        <taxon>Pseudomonadota</taxon>
        <taxon>Alphaproteobacteria</taxon>
        <taxon>Acetobacterales</taxon>
        <taxon>Acetobacteraceae</taxon>
        <taxon>Acetobacter</taxon>
    </lineage>
</organism>
<proteinExistence type="predicted"/>
<dbReference type="Proteomes" id="UP000056109">
    <property type="component" value="Chromosome I"/>
</dbReference>
<keyword evidence="2" id="KW-1185">Reference proteome</keyword>
<reference evidence="2" key="1">
    <citation type="submission" date="2014-09" db="EMBL/GenBank/DDBJ databases">
        <authorList>
            <person name="Illeghems K.G."/>
        </authorList>
    </citation>
    <scope>NUCLEOTIDE SEQUENCE [LARGE SCALE GENOMIC DNA]</scope>
    <source>
        <strain evidence="2">108B</strain>
    </source>
</reference>
<accession>A0A0U5B9R9</accession>
<name>A0A0U5B9R9_9PROT</name>
<dbReference type="RefSeq" id="WP_058987944.1">
    <property type="nucleotide sequence ID" value="NZ_LN606600.1"/>
</dbReference>
<protein>
    <submittedName>
        <fullName evidence="1">Phage associated protein</fullName>
    </submittedName>
</protein>
<evidence type="ECO:0000313" key="2">
    <source>
        <dbReference type="Proteomes" id="UP000056109"/>
    </source>
</evidence>
<dbReference type="PATRIC" id="fig|446692.3.peg.2024"/>